<keyword evidence="6 17" id="KW-0812">Transmembrane</keyword>
<dbReference type="PROSITE" id="PS00108">
    <property type="entry name" value="PROTEIN_KINASE_ST"/>
    <property type="match status" value="1"/>
</dbReference>
<feature type="region of interest" description="Disordered" evidence="16">
    <location>
        <begin position="414"/>
        <end position="434"/>
    </location>
</feature>
<reference evidence="19 20" key="1">
    <citation type="journal article" date="2019" name="Plant Biotechnol. J.">
        <title>The red bayberry genome and genetic basis of sex determination.</title>
        <authorList>
            <person name="Jia H.M."/>
            <person name="Jia H.J."/>
            <person name="Cai Q.L."/>
            <person name="Wang Y."/>
            <person name="Zhao H.B."/>
            <person name="Yang W.F."/>
            <person name="Wang G.Y."/>
            <person name="Li Y.H."/>
            <person name="Zhan D.L."/>
            <person name="Shen Y.T."/>
            <person name="Niu Q.F."/>
            <person name="Chang L."/>
            <person name="Qiu J."/>
            <person name="Zhao L."/>
            <person name="Xie H.B."/>
            <person name="Fu W.Y."/>
            <person name="Jin J."/>
            <person name="Li X.W."/>
            <person name="Jiao Y."/>
            <person name="Zhou C.C."/>
            <person name="Tu T."/>
            <person name="Chai C.Y."/>
            <person name="Gao J.L."/>
            <person name="Fan L.J."/>
            <person name="van de Weg E."/>
            <person name="Wang J.Y."/>
            <person name="Gao Z.S."/>
        </authorList>
    </citation>
    <scope>NUCLEOTIDE SEQUENCE [LARGE SCALE GENOMIC DNA]</scope>
    <source>
        <tissue evidence="19">Leaves</tissue>
    </source>
</reference>
<keyword evidence="3" id="KW-1003">Cell membrane</keyword>
<evidence type="ECO:0000256" key="13">
    <source>
        <dbReference type="ARBA" id="ARBA00048679"/>
    </source>
</evidence>
<dbReference type="EMBL" id="RXIC02000026">
    <property type="protein sequence ID" value="KAB1201784.1"/>
    <property type="molecule type" value="Genomic_DNA"/>
</dbReference>
<evidence type="ECO:0000256" key="2">
    <source>
        <dbReference type="ARBA" id="ARBA00012513"/>
    </source>
</evidence>
<comment type="catalytic activity">
    <reaction evidence="12">
        <text>L-threonyl-[protein] + ATP = O-phospho-L-threonyl-[protein] + ADP + H(+)</text>
        <dbReference type="Rhea" id="RHEA:46608"/>
        <dbReference type="Rhea" id="RHEA-COMP:11060"/>
        <dbReference type="Rhea" id="RHEA-COMP:11605"/>
        <dbReference type="ChEBI" id="CHEBI:15378"/>
        <dbReference type="ChEBI" id="CHEBI:30013"/>
        <dbReference type="ChEBI" id="CHEBI:30616"/>
        <dbReference type="ChEBI" id="CHEBI:61977"/>
        <dbReference type="ChEBI" id="CHEBI:456216"/>
        <dbReference type="EC" id="2.7.11.1"/>
    </reaction>
</comment>
<keyword evidence="5" id="KW-0808">Transferase</keyword>
<sequence>MGKRLLLEVASPAPAPPTPSQSVRVVVLLMGIFSVWVLASIYYFCKRIRCPILVQGTGQEDRKWHLGSLKDEDQEAQKTRKKDEDENIMLRRFQLEELEKATNNFSQDCLLGSGAFGDVYKGSFGKEGTLAIKRPRAESYQSPEEFRNEVELLSKVKHNNLVGLVGYCEEPGPKGGKLLVYEYVPNGSLLEYITGRRQSLTWRQRVNIAIGTAKGIAYLHDGIKPSIIHRDIKPSNILIGDGYEAKVSDFGLVKSGPTGDQSHVSSQIKGTPGYLDPAYCSSFHLTPFSDVYSFGVILLQLLAARPAVYTGRIPSNYHIIEWEPWEVVLLNEMFHFSNINSCLRQKPLTGLNFGSQAVQHGDDAKDGTTSPKMCCETTQTTSYNDQVWQELEGALFSADNFINLESSGDFLSSSLKSNDMSRPSTDQKPCRRMSHDCSRSFDSIDAVGLQKFDVEMDSLSFRSPSLRCLEANSLSVDLDNNYLKGIHEDTRKKPS</sequence>
<dbReference type="PANTHER" id="PTHR47982">
    <property type="entry name" value="PROLINE-RICH RECEPTOR-LIKE PROTEIN KINASE PERK4"/>
    <property type="match status" value="1"/>
</dbReference>
<keyword evidence="8 19" id="KW-0418">Kinase</keyword>
<dbReference type="AlphaFoldDB" id="A0A6A1UMR3"/>
<evidence type="ECO:0000256" key="16">
    <source>
        <dbReference type="SAM" id="MobiDB-lite"/>
    </source>
</evidence>
<dbReference type="GO" id="GO:0005524">
    <property type="term" value="F:ATP binding"/>
    <property type="evidence" value="ECO:0007669"/>
    <property type="project" value="UniProtKB-UniRule"/>
</dbReference>
<name>A0A6A1UMR3_9ROSI</name>
<feature type="binding site" evidence="14">
    <location>
        <position position="133"/>
    </location>
    <ligand>
        <name>ATP</name>
        <dbReference type="ChEBI" id="CHEBI:30616"/>
    </ligand>
</feature>
<comment type="catalytic activity">
    <reaction evidence="13">
        <text>L-seryl-[protein] + ATP = O-phospho-L-seryl-[protein] + ADP + H(+)</text>
        <dbReference type="Rhea" id="RHEA:17989"/>
        <dbReference type="Rhea" id="RHEA-COMP:9863"/>
        <dbReference type="Rhea" id="RHEA-COMP:11604"/>
        <dbReference type="ChEBI" id="CHEBI:15378"/>
        <dbReference type="ChEBI" id="CHEBI:29999"/>
        <dbReference type="ChEBI" id="CHEBI:30616"/>
        <dbReference type="ChEBI" id="CHEBI:83421"/>
        <dbReference type="ChEBI" id="CHEBI:456216"/>
        <dbReference type="EC" id="2.7.11.1"/>
    </reaction>
</comment>
<dbReference type="PROSITE" id="PS00107">
    <property type="entry name" value="PROTEIN_KINASE_ATP"/>
    <property type="match status" value="1"/>
</dbReference>
<accession>A0A6A1UMR3</accession>
<dbReference type="Proteomes" id="UP000516437">
    <property type="component" value="Chromosome 8"/>
</dbReference>
<evidence type="ECO:0000256" key="1">
    <source>
        <dbReference type="ARBA" id="ARBA00004162"/>
    </source>
</evidence>
<evidence type="ECO:0000256" key="10">
    <source>
        <dbReference type="ARBA" id="ARBA00022989"/>
    </source>
</evidence>
<gene>
    <name evidence="19" type="ORF">CJ030_MR8G022504</name>
</gene>
<comment type="subcellular location">
    <subcellularLocation>
        <location evidence="1">Cell membrane</location>
        <topology evidence="1">Single-pass membrane protein</topology>
    </subcellularLocation>
</comment>
<dbReference type="InterPro" id="IPR000719">
    <property type="entry name" value="Prot_kinase_dom"/>
</dbReference>
<dbReference type="GO" id="GO:0005886">
    <property type="term" value="C:plasma membrane"/>
    <property type="evidence" value="ECO:0007669"/>
    <property type="project" value="UniProtKB-SubCell"/>
</dbReference>
<evidence type="ECO:0000256" key="15">
    <source>
        <dbReference type="RuleBase" id="RU000304"/>
    </source>
</evidence>
<keyword evidence="7 14" id="KW-0547">Nucleotide-binding</keyword>
<keyword evidence="11 17" id="KW-0472">Membrane</keyword>
<dbReference type="SUPFAM" id="SSF56112">
    <property type="entry name" value="Protein kinase-like (PK-like)"/>
    <property type="match status" value="1"/>
</dbReference>
<evidence type="ECO:0000313" key="20">
    <source>
        <dbReference type="Proteomes" id="UP000516437"/>
    </source>
</evidence>
<keyword evidence="9 14" id="KW-0067">ATP-binding</keyword>
<dbReference type="OrthoDB" id="4062651at2759"/>
<evidence type="ECO:0000313" key="19">
    <source>
        <dbReference type="EMBL" id="KAB1201784.1"/>
    </source>
</evidence>
<dbReference type="Gene3D" id="1.10.510.10">
    <property type="entry name" value="Transferase(Phosphotransferase) domain 1"/>
    <property type="match status" value="1"/>
</dbReference>
<dbReference type="InterPro" id="IPR008271">
    <property type="entry name" value="Ser/Thr_kinase_AS"/>
</dbReference>
<evidence type="ECO:0000256" key="3">
    <source>
        <dbReference type="ARBA" id="ARBA00022475"/>
    </source>
</evidence>
<evidence type="ECO:0000256" key="5">
    <source>
        <dbReference type="ARBA" id="ARBA00022679"/>
    </source>
</evidence>
<evidence type="ECO:0000256" key="12">
    <source>
        <dbReference type="ARBA" id="ARBA00047899"/>
    </source>
</evidence>
<evidence type="ECO:0000259" key="18">
    <source>
        <dbReference type="PROSITE" id="PS50011"/>
    </source>
</evidence>
<dbReference type="InterPro" id="IPR011009">
    <property type="entry name" value="Kinase-like_dom_sf"/>
</dbReference>
<dbReference type="Pfam" id="PF07714">
    <property type="entry name" value="PK_Tyr_Ser-Thr"/>
    <property type="match status" value="1"/>
</dbReference>
<dbReference type="SMART" id="SM00220">
    <property type="entry name" value="S_TKc"/>
    <property type="match status" value="1"/>
</dbReference>
<evidence type="ECO:0000256" key="11">
    <source>
        <dbReference type="ARBA" id="ARBA00023136"/>
    </source>
</evidence>
<dbReference type="Gene3D" id="3.30.200.20">
    <property type="entry name" value="Phosphorylase Kinase, domain 1"/>
    <property type="match status" value="1"/>
</dbReference>
<proteinExistence type="inferred from homology"/>
<keyword evidence="19" id="KW-0675">Receptor</keyword>
<dbReference type="InterPro" id="IPR047117">
    <property type="entry name" value="PERK1-13-like"/>
</dbReference>
<evidence type="ECO:0000256" key="17">
    <source>
        <dbReference type="SAM" id="Phobius"/>
    </source>
</evidence>
<dbReference type="PANTHER" id="PTHR47982:SF70">
    <property type="entry name" value="PROTEIN KINASE SUPERFAMILY PROTEIN"/>
    <property type="match status" value="1"/>
</dbReference>
<comment type="similarity">
    <text evidence="15">Belongs to the protein kinase superfamily.</text>
</comment>
<evidence type="ECO:0000256" key="8">
    <source>
        <dbReference type="ARBA" id="ARBA00022777"/>
    </source>
</evidence>
<dbReference type="PROSITE" id="PS50011">
    <property type="entry name" value="PROTEIN_KINASE_DOM"/>
    <property type="match status" value="1"/>
</dbReference>
<keyword evidence="4 15" id="KW-0723">Serine/threonine-protein kinase</keyword>
<keyword evidence="20" id="KW-1185">Reference proteome</keyword>
<dbReference type="GO" id="GO:0004674">
    <property type="term" value="F:protein serine/threonine kinase activity"/>
    <property type="evidence" value="ECO:0007669"/>
    <property type="project" value="UniProtKB-KW"/>
</dbReference>
<comment type="caution">
    <text evidence="19">The sequence shown here is derived from an EMBL/GenBank/DDBJ whole genome shotgun (WGS) entry which is preliminary data.</text>
</comment>
<evidence type="ECO:0000256" key="6">
    <source>
        <dbReference type="ARBA" id="ARBA00022692"/>
    </source>
</evidence>
<evidence type="ECO:0000256" key="9">
    <source>
        <dbReference type="ARBA" id="ARBA00022840"/>
    </source>
</evidence>
<feature type="domain" description="Protein kinase" evidence="18">
    <location>
        <begin position="105"/>
        <end position="438"/>
    </location>
</feature>
<organism evidence="19 20">
    <name type="scientific">Morella rubra</name>
    <name type="common">Chinese bayberry</name>
    <dbReference type="NCBI Taxonomy" id="262757"/>
    <lineage>
        <taxon>Eukaryota</taxon>
        <taxon>Viridiplantae</taxon>
        <taxon>Streptophyta</taxon>
        <taxon>Embryophyta</taxon>
        <taxon>Tracheophyta</taxon>
        <taxon>Spermatophyta</taxon>
        <taxon>Magnoliopsida</taxon>
        <taxon>eudicotyledons</taxon>
        <taxon>Gunneridae</taxon>
        <taxon>Pentapetalae</taxon>
        <taxon>rosids</taxon>
        <taxon>fabids</taxon>
        <taxon>Fagales</taxon>
        <taxon>Myricaceae</taxon>
        <taxon>Morella</taxon>
    </lineage>
</organism>
<dbReference type="EC" id="2.7.11.1" evidence="2"/>
<feature type="transmembrane region" description="Helical" evidence="17">
    <location>
        <begin position="25"/>
        <end position="45"/>
    </location>
</feature>
<evidence type="ECO:0000256" key="7">
    <source>
        <dbReference type="ARBA" id="ARBA00022741"/>
    </source>
</evidence>
<dbReference type="FunFam" id="3.30.200.20:FF:000466">
    <property type="entry name" value="Putative LRR receptor-like serine/threonine-protein kinase"/>
    <property type="match status" value="1"/>
</dbReference>
<evidence type="ECO:0000256" key="4">
    <source>
        <dbReference type="ARBA" id="ARBA00022527"/>
    </source>
</evidence>
<keyword evidence="10 17" id="KW-1133">Transmembrane helix</keyword>
<dbReference type="InterPro" id="IPR017441">
    <property type="entry name" value="Protein_kinase_ATP_BS"/>
</dbReference>
<dbReference type="InterPro" id="IPR001245">
    <property type="entry name" value="Ser-Thr/Tyr_kinase_cat_dom"/>
</dbReference>
<protein>
    <recommendedName>
        <fullName evidence="2">non-specific serine/threonine protein kinase</fullName>
        <ecNumber evidence="2">2.7.11.1</ecNumber>
    </recommendedName>
</protein>
<evidence type="ECO:0000256" key="14">
    <source>
        <dbReference type="PROSITE-ProRule" id="PRU10141"/>
    </source>
</evidence>
<feature type="compositionally biased region" description="Polar residues" evidence="16">
    <location>
        <begin position="418"/>
        <end position="427"/>
    </location>
</feature>